<evidence type="ECO:0000313" key="3">
    <source>
        <dbReference type="Proteomes" id="UP000199518"/>
    </source>
</evidence>
<reference evidence="3" key="1">
    <citation type="submission" date="2016-10" db="EMBL/GenBank/DDBJ databases">
        <authorList>
            <person name="Varghese N."/>
            <person name="Submissions S."/>
        </authorList>
    </citation>
    <scope>NUCLEOTIDE SEQUENCE [LARGE SCALE GENOMIC DNA]</scope>
    <source>
        <strain evidence="3">DSM 26348</strain>
    </source>
</reference>
<dbReference type="Gene3D" id="2.60.300.12">
    <property type="entry name" value="HesB-like domain"/>
    <property type="match status" value="1"/>
</dbReference>
<dbReference type="RefSeq" id="WP_175517611.1">
    <property type="nucleotide sequence ID" value="NZ_FOQD01000013.1"/>
</dbReference>
<sequence length="416" mass="46012">MRVPRKRLRDILLSAVAYLMSALWGTSWGQNDSATTPKEHVKLTPAAADQIRAEMRSREFDPKLVYVNVGAEGSRSFSGVDYQFGFVDKGDVGTAIVVESQGLKMAVAKASSEFMKGCVIDYLKEPNTGRVGFKFLHPDCDLMLLPEYQRLAKEAEKSWHADRLRAKAIDPKKTLAELVKSKSETSLKNLELYNKYFGPKAETAPPEPSPGMLMVGDYPQPVTHVLRCQSADKEPIIAVFCSGEKGKTLGGLHLFDMNGRVVPIYGNNNYLNEGEIIADLNGDGSVEMAQTSFNTVPDPQDKNKSLAGYYVFQVVTVSREPKILFTVLFGVHTFPAPPQKWQCRTLVHDGGLAEIVLEKPQGENFEEVARFNWSAKKKGFVGPKAGDGFSLADGEIPWPERAEFAKGVLSRFPKTE</sequence>
<proteinExistence type="predicted"/>
<evidence type="ECO:0000313" key="2">
    <source>
        <dbReference type="EMBL" id="SFI87673.1"/>
    </source>
</evidence>
<keyword evidence="3" id="KW-1185">Reference proteome</keyword>
<protein>
    <submittedName>
        <fullName evidence="2">Fe-S cluster assembly iron-binding protein IscA</fullName>
    </submittedName>
</protein>
<dbReference type="Pfam" id="PF01521">
    <property type="entry name" value="Fe-S_biosyn"/>
    <property type="match status" value="1"/>
</dbReference>
<dbReference type="InterPro" id="IPR000361">
    <property type="entry name" value="ATAP_core_dom"/>
</dbReference>
<organism evidence="2 3">
    <name type="scientific">Planctomicrobium piriforme</name>
    <dbReference type="NCBI Taxonomy" id="1576369"/>
    <lineage>
        <taxon>Bacteria</taxon>
        <taxon>Pseudomonadati</taxon>
        <taxon>Planctomycetota</taxon>
        <taxon>Planctomycetia</taxon>
        <taxon>Planctomycetales</taxon>
        <taxon>Planctomycetaceae</taxon>
        <taxon>Planctomicrobium</taxon>
    </lineage>
</organism>
<dbReference type="EMBL" id="FOQD01000013">
    <property type="protein sequence ID" value="SFI87673.1"/>
    <property type="molecule type" value="Genomic_DNA"/>
</dbReference>
<dbReference type="Proteomes" id="UP000199518">
    <property type="component" value="Unassembled WGS sequence"/>
</dbReference>
<dbReference type="SUPFAM" id="SSF89360">
    <property type="entry name" value="HesB-like domain"/>
    <property type="match status" value="1"/>
</dbReference>
<gene>
    <name evidence="2" type="ORF">SAMN05421753_11353</name>
</gene>
<dbReference type="STRING" id="1576369.SAMN05421753_11353"/>
<name>A0A1I3LSK8_9PLAN</name>
<feature type="domain" description="Core" evidence="1">
    <location>
        <begin position="41"/>
        <end position="129"/>
    </location>
</feature>
<evidence type="ECO:0000259" key="1">
    <source>
        <dbReference type="Pfam" id="PF01521"/>
    </source>
</evidence>
<dbReference type="InterPro" id="IPR035903">
    <property type="entry name" value="HesB-like_dom_sf"/>
</dbReference>
<dbReference type="AlphaFoldDB" id="A0A1I3LSK8"/>
<accession>A0A1I3LSK8</accession>